<protein>
    <submittedName>
        <fullName evidence="1">Uncharacterized protein</fullName>
    </submittedName>
</protein>
<name>A0ACC3T5F3_LIPKO</name>
<organism evidence="1 2">
    <name type="scientific">Lipomyces kononenkoae</name>
    <name type="common">Yeast</name>
    <dbReference type="NCBI Taxonomy" id="34357"/>
    <lineage>
        <taxon>Eukaryota</taxon>
        <taxon>Fungi</taxon>
        <taxon>Dikarya</taxon>
        <taxon>Ascomycota</taxon>
        <taxon>Saccharomycotina</taxon>
        <taxon>Lipomycetes</taxon>
        <taxon>Lipomycetales</taxon>
        <taxon>Lipomycetaceae</taxon>
        <taxon>Lipomyces</taxon>
    </lineage>
</organism>
<gene>
    <name evidence="1" type="ORF">V1525DRAFT_398762</name>
</gene>
<sequence>MVLIIVHSLNCCMTHVYNVVCSFVTKLKATRIVRRLPSTATIFTNGILNLFVLYVASRIITWPYSRAFRTSSGLQKNKASRVLSVVDFMRCM</sequence>
<evidence type="ECO:0000313" key="2">
    <source>
        <dbReference type="Proteomes" id="UP001433508"/>
    </source>
</evidence>
<accession>A0ACC3T5F3</accession>
<dbReference type="Proteomes" id="UP001433508">
    <property type="component" value="Unassembled WGS sequence"/>
</dbReference>
<comment type="caution">
    <text evidence="1">The sequence shown here is derived from an EMBL/GenBank/DDBJ whole genome shotgun (WGS) entry which is preliminary data.</text>
</comment>
<evidence type="ECO:0000313" key="1">
    <source>
        <dbReference type="EMBL" id="KAK9239178.1"/>
    </source>
</evidence>
<reference evidence="2" key="1">
    <citation type="journal article" date="2024" name="Front. Bioeng. Biotechnol.">
        <title>Genome-scale model development and genomic sequencing of the oleaginous clade Lipomyces.</title>
        <authorList>
            <person name="Czajka J.J."/>
            <person name="Han Y."/>
            <person name="Kim J."/>
            <person name="Mondo S.J."/>
            <person name="Hofstad B.A."/>
            <person name="Robles A."/>
            <person name="Haridas S."/>
            <person name="Riley R."/>
            <person name="LaButti K."/>
            <person name="Pangilinan J."/>
            <person name="Andreopoulos W."/>
            <person name="Lipzen A."/>
            <person name="Yan J."/>
            <person name="Wang M."/>
            <person name="Ng V."/>
            <person name="Grigoriev I.V."/>
            <person name="Spatafora J.W."/>
            <person name="Magnuson J.K."/>
            <person name="Baker S.E."/>
            <person name="Pomraning K.R."/>
        </authorList>
    </citation>
    <scope>NUCLEOTIDE SEQUENCE [LARGE SCALE GENOMIC DNA]</scope>
    <source>
        <strain evidence="2">CBS 7786</strain>
    </source>
</reference>
<keyword evidence="2" id="KW-1185">Reference proteome</keyword>
<proteinExistence type="predicted"/>
<dbReference type="EMBL" id="MU971348">
    <property type="protein sequence ID" value="KAK9239178.1"/>
    <property type="molecule type" value="Genomic_DNA"/>
</dbReference>